<dbReference type="AlphaFoldDB" id="A0A512J8P1"/>
<dbReference type="RefSeq" id="WP_147027831.1">
    <property type="nucleotide sequence ID" value="NZ_BJZU01000099.1"/>
</dbReference>
<protein>
    <submittedName>
        <fullName evidence="1">Uncharacterized protein</fullName>
    </submittedName>
</protein>
<evidence type="ECO:0000313" key="2">
    <source>
        <dbReference type="EMBL" id="GLS64361.1"/>
    </source>
</evidence>
<dbReference type="OrthoDB" id="7999949at2"/>
<comment type="caution">
    <text evidence="1">The sequence shown here is derived from an EMBL/GenBank/DDBJ whole genome shotgun (WGS) entry which is preliminary data.</text>
</comment>
<dbReference type="EMBL" id="BSPK01000035">
    <property type="protein sequence ID" value="GLS64361.1"/>
    <property type="molecule type" value="Genomic_DNA"/>
</dbReference>
<reference evidence="2" key="4">
    <citation type="submission" date="2023-01" db="EMBL/GenBank/DDBJ databases">
        <title>Draft genome sequence of Methylobacterium oxalidis strain NBRC 107715.</title>
        <authorList>
            <person name="Sun Q."/>
            <person name="Mori K."/>
        </authorList>
    </citation>
    <scope>NUCLEOTIDE SEQUENCE</scope>
    <source>
        <strain evidence="2">NBRC 107715</strain>
    </source>
</reference>
<reference evidence="2" key="1">
    <citation type="journal article" date="2014" name="Int. J. Syst. Evol. Microbiol.">
        <title>Complete genome of a new Firmicutes species belonging to the dominant human colonic microbiota ('Ruminococcus bicirculans') reveals two chromosomes and a selective capacity to utilize plant glucans.</title>
        <authorList>
            <consortium name="NISC Comparative Sequencing Program"/>
            <person name="Wegmann U."/>
            <person name="Louis P."/>
            <person name="Goesmann A."/>
            <person name="Henrissat B."/>
            <person name="Duncan S.H."/>
            <person name="Flint H.J."/>
        </authorList>
    </citation>
    <scope>NUCLEOTIDE SEQUENCE</scope>
    <source>
        <strain evidence="2">NBRC 107715</strain>
    </source>
</reference>
<name>A0A512J8P1_9HYPH</name>
<proteinExistence type="predicted"/>
<gene>
    <name evidence="2" type="ORF">GCM10007888_27420</name>
    <name evidence="1" type="ORF">MOX02_43500</name>
</gene>
<evidence type="ECO:0000313" key="3">
    <source>
        <dbReference type="Proteomes" id="UP000321960"/>
    </source>
</evidence>
<accession>A0A512J8P1</accession>
<sequence>MADVIKPAFRREPVHAADLERVFGEAAGLLVGLRRVAAPYGEELQVTVCAEALSVPRPVAVVLANNAGEDEVDRTGKAVLEALQFAEAIARGKLQG</sequence>
<keyword evidence="4" id="KW-1185">Reference proteome</keyword>
<reference evidence="1 3" key="3">
    <citation type="submission" date="2019-07" db="EMBL/GenBank/DDBJ databases">
        <title>Whole genome shotgun sequence of Methylobacterium oxalidis NBRC 107715.</title>
        <authorList>
            <person name="Hosoyama A."/>
            <person name="Uohara A."/>
            <person name="Ohji S."/>
            <person name="Ichikawa N."/>
        </authorList>
    </citation>
    <scope>NUCLEOTIDE SEQUENCE [LARGE SCALE GENOMIC DNA]</scope>
    <source>
        <strain evidence="1 3">NBRC 107715</strain>
    </source>
</reference>
<evidence type="ECO:0000313" key="1">
    <source>
        <dbReference type="EMBL" id="GEP06312.1"/>
    </source>
</evidence>
<dbReference type="Proteomes" id="UP000321960">
    <property type="component" value="Unassembled WGS sequence"/>
</dbReference>
<dbReference type="EMBL" id="BJZU01000099">
    <property type="protein sequence ID" value="GEP06312.1"/>
    <property type="molecule type" value="Genomic_DNA"/>
</dbReference>
<dbReference type="Proteomes" id="UP001156856">
    <property type="component" value="Unassembled WGS sequence"/>
</dbReference>
<evidence type="ECO:0000313" key="4">
    <source>
        <dbReference type="Proteomes" id="UP001156856"/>
    </source>
</evidence>
<reference evidence="4" key="2">
    <citation type="journal article" date="2019" name="Int. J. Syst. Evol. Microbiol.">
        <title>The Global Catalogue of Microorganisms (GCM) 10K type strain sequencing project: providing services to taxonomists for standard genome sequencing and annotation.</title>
        <authorList>
            <consortium name="The Broad Institute Genomics Platform"/>
            <consortium name="The Broad Institute Genome Sequencing Center for Infectious Disease"/>
            <person name="Wu L."/>
            <person name="Ma J."/>
        </authorList>
    </citation>
    <scope>NUCLEOTIDE SEQUENCE [LARGE SCALE GENOMIC DNA]</scope>
    <source>
        <strain evidence="4">NBRC 107715</strain>
    </source>
</reference>
<organism evidence="1 3">
    <name type="scientific">Methylobacterium oxalidis</name>
    <dbReference type="NCBI Taxonomy" id="944322"/>
    <lineage>
        <taxon>Bacteria</taxon>
        <taxon>Pseudomonadati</taxon>
        <taxon>Pseudomonadota</taxon>
        <taxon>Alphaproteobacteria</taxon>
        <taxon>Hyphomicrobiales</taxon>
        <taxon>Methylobacteriaceae</taxon>
        <taxon>Methylobacterium</taxon>
    </lineage>
</organism>